<dbReference type="OrthoDB" id="5295702at2"/>
<dbReference type="HOGENOM" id="CLU_007383_1_7_5"/>
<dbReference type="SUPFAM" id="SSF51735">
    <property type="entry name" value="NAD(P)-binding Rossmann-fold domains"/>
    <property type="match status" value="1"/>
</dbReference>
<dbReference type="AlphaFoldDB" id="B8IAD2"/>
<proteinExistence type="inferred from homology"/>
<evidence type="ECO:0000313" key="4">
    <source>
        <dbReference type="EMBL" id="ACL59195.1"/>
    </source>
</evidence>
<dbReference type="Pfam" id="PF01370">
    <property type="entry name" value="Epimerase"/>
    <property type="match status" value="1"/>
</dbReference>
<dbReference type="InterPro" id="IPR001509">
    <property type="entry name" value="Epimerase_deHydtase"/>
</dbReference>
<dbReference type="KEGG" id="mno:Mnod_4319"/>
<name>B8IAD2_METNO</name>
<gene>
    <name evidence="4" type="ordered locus">Mnod_4319</name>
</gene>
<dbReference type="RefSeq" id="WP_015930836.1">
    <property type="nucleotide sequence ID" value="NC_011894.1"/>
</dbReference>
<dbReference type="InterPro" id="IPR020904">
    <property type="entry name" value="Sc_DH/Rdtase_CS"/>
</dbReference>
<comment type="pathway">
    <text evidence="1">Bacterial outer membrane biogenesis; LPS O-antigen biosynthesis.</text>
</comment>
<keyword evidence="5" id="KW-1185">Reference proteome</keyword>
<dbReference type="PROSITE" id="PS00061">
    <property type="entry name" value="ADH_SHORT"/>
    <property type="match status" value="1"/>
</dbReference>
<feature type="domain" description="NAD-dependent epimerase/dehydratase" evidence="3">
    <location>
        <begin position="13"/>
        <end position="244"/>
    </location>
</feature>
<dbReference type="InterPro" id="IPR036291">
    <property type="entry name" value="NAD(P)-bd_dom_sf"/>
</dbReference>
<dbReference type="Proteomes" id="UP000008207">
    <property type="component" value="Chromosome"/>
</dbReference>
<comment type="similarity">
    <text evidence="2">Belongs to the NAD(P)-dependent epimerase/dehydratase family.</text>
</comment>
<dbReference type="STRING" id="460265.Mnod_4319"/>
<evidence type="ECO:0000256" key="1">
    <source>
        <dbReference type="ARBA" id="ARBA00005125"/>
    </source>
</evidence>
<evidence type="ECO:0000313" key="5">
    <source>
        <dbReference type="Proteomes" id="UP000008207"/>
    </source>
</evidence>
<dbReference type="PANTHER" id="PTHR43000">
    <property type="entry name" value="DTDP-D-GLUCOSE 4,6-DEHYDRATASE-RELATED"/>
    <property type="match status" value="1"/>
</dbReference>
<evidence type="ECO:0000259" key="3">
    <source>
        <dbReference type="Pfam" id="PF01370"/>
    </source>
</evidence>
<organism evidence="4 5">
    <name type="scientific">Methylobacterium nodulans (strain LMG 21967 / CNCM I-2342 / ORS 2060)</name>
    <dbReference type="NCBI Taxonomy" id="460265"/>
    <lineage>
        <taxon>Bacteria</taxon>
        <taxon>Pseudomonadati</taxon>
        <taxon>Pseudomonadota</taxon>
        <taxon>Alphaproteobacteria</taxon>
        <taxon>Hyphomicrobiales</taxon>
        <taxon>Methylobacteriaceae</taxon>
        <taxon>Methylobacterium</taxon>
    </lineage>
</organism>
<protein>
    <submittedName>
        <fullName evidence="4">NAD-dependent epimerase/dehydratase</fullName>
    </submittedName>
</protein>
<dbReference type="eggNOG" id="COG0451">
    <property type="taxonomic scope" value="Bacteria"/>
</dbReference>
<evidence type="ECO:0000256" key="2">
    <source>
        <dbReference type="ARBA" id="ARBA00007637"/>
    </source>
</evidence>
<dbReference type="Gene3D" id="3.40.50.720">
    <property type="entry name" value="NAD(P)-binding Rossmann-like Domain"/>
    <property type="match status" value="1"/>
</dbReference>
<dbReference type="EMBL" id="CP001349">
    <property type="protein sequence ID" value="ACL59195.1"/>
    <property type="molecule type" value="Genomic_DNA"/>
</dbReference>
<reference evidence="4 5" key="1">
    <citation type="submission" date="2009-01" db="EMBL/GenBank/DDBJ databases">
        <title>Complete sequence of chromosome of Methylobacterium nodulans ORS 2060.</title>
        <authorList>
            <consortium name="US DOE Joint Genome Institute"/>
            <person name="Lucas S."/>
            <person name="Copeland A."/>
            <person name="Lapidus A."/>
            <person name="Glavina del Rio T."/>
            <person name="Dalin E."/>
            <person name="Tice H."/>
            <person name="Bruce D."/>
            <person name="Goodwin L."/>
            <person name="Pitluck S."/>
            <person name="Sims D."/>
            <person name="Brettin T."/>
            <person name="Detter J.C."/>
            <person name="Han C."/>
            <person name="Larimer F."/>
            <person name="Land M."/>
            <person name="Hauser L."/>
            <person name="Kyrpides N."/>
            <person name="Ivanova N."/>
            <person name="Marx C.J."/>
            <person name="Richardson P."/>
        </authorList>
    </citation>
    <scope>NUCLEOTIDE SEQUENCE [LARGE SCALE GENOMIC DNA]</scope>
    <source>
        <strain evidence="5">LMG 21967 / CNCM I-2342 / ORS 2060</strain>
    </source>
</reference>
<sequence length="329" mass="33937">MKAACQGLTGRRVLVTGATGFLGRRVLPALDRAGAEIVVLLRDPDVACGADLRARYPSVAVRTGDLRDPGSVEAALAGADTVLHLAAKAQAGGRFNEAPDYFACNVAGTLNLLTACARGRVRRVVHLSTAQVYGRSDSLLVDETHPVDGRTVYAASKIAAEGLVRAYAEDGFSAVSLRPSNIYGPGQQAATVVTAILAQLAAGDAITLQTLDPVRDFVFVDDVVQAILAAAAAEAPPSGCAINISSGEGVSIRQLAEAAIRAVRNGTPVTLSARSGLPAQADRLVCANDLAAAALSWRPAVTLSDGLAQTFRADWARATPDTAQETEAA</sequence>
<accession>B8IAD2</accession>